<evidence type="ECO:0000313" key="3">
    <source>
        <dbReference type="Proteomes" id="UP000807769"/>
    </source>
</evidence>
<proteinExistence type="predicted"/>
<dbReference type="Proteomes" id="UP000807769">
    <property type="component" value="Unassembled WGS sequence"/>
</dbReference>
<feature type="compositionally biased region" description="Basic and acidic residues" evidence="1">
    <location>
        <begin position="72"/>
        <end position="96"/>
    </location>
</feature>
<dbReference type="EMBL" id="JABBWG010000001">
    <property type="protein sequence ID" value="KAG1827431.1"/>
    <property type="molecule type" value="Genomic_DNA"/>
</dbReference>
<dbReference type="GeneID" id="64623893"/>
<keyword evidence="3" id="KW-1185">Reference proteome</keyword>
<dbReference type="OrthoDB" id="2688210at2759"/>
<dbReference type="AlphaFoldDB" id="A0A9P7EQD5"/>
<reference evidence="2" key="1">
    <citation type="journal article" date="2020" name="New Phytol.">
        <title>Comparative genomics reveals dynamic genome evolution in host specialist ectomycorrhizal fungi.</title>
        <authorList>
            <person name="Lofgren L.A."/>
            <person name="Nguyen N.H."/>
            <person name="Vilgalys R."/>
            <person name="Ruytinx J."/>
            <person name="Liao H.L."/>
            <person name="Branco S."/>
            <person name="Kuo A."/>
            <person name="LaButti K."/>
            <person name="Lipzen A."/>
            <person name="Andreopoulos W."/>
            <person name="Pangilinan J."/>
            <person name="Riley R."/>
            <person name="Hundley H."/>
            <person name="Na H."/>
            <person name="Barry K."/>
            <person name="Grigoriev I.V."/>
            <person name="Stajich J.E."/>
            <person name="Kennedy P.G."/>
        </authorList>
    </citation>
    <scope>NUCLEOTIDE SEQUENCE</scope>
    <source>
        <strain evidence="2">MN1</strain>
    </source>
</reference>
<accession>A0A9P7EQD5</accession>
<comment type="caution">
    <text evidence="2">The sequence shown here is derived from an EMBL/GenBank/DDBJ whole genome shotgun (WGS) entry which is preliminary data.</text>
</comment>
<evidence type="ECO:0000256" key="1">
    <source>
        <dbReference type="SAM" id="MobiDB-lite"/>
    </source>
</evidence>
<dbReference type="RefSeq" id="XP_041200278.1">
    <property type="nucleotide sequence ID" value="XM_041329876.1"/>
</dbReference>
<protein>
    <submittedName>
        <fullName evidence="2">Uncharacterized protein</fullName>
    </submittedName>
</protein>
<name>A0A9P7EQD5_9AGAM</name>
<organism evidence="2 3">
    <name type="scientific">Suillus subaureus</name>
    <dbReference type="NCBI Taxonomy" id="48587"/>
    <lineage>
        <taxon>Eukaryota</taxon>
        <taxon>Fungi</taxon>
        <taxon>Dikarya</taxon>
        <taxon>Basidiomycota</taxon>
        <taxon>Agaricomycotina</taxon>
        <taxon>Agaricomycetes</taxon>
        <taxon>Agaricomycetidae</taxon>
        <taxon>Boletales</taxon>
        <taxon>Suillineae</taxon>
        <taxon>Suillaceae</taxon>
        <taxon>Suillus</taxon>
    </lineage>
</organism>
<sequence>MADPSLEICPDFARDLYARIRDDLVAATGAEPQAVIDRLIGTWTEGHQARVLKWNQQREEEARAEAEIEQAQAERVKEERLAKEAETEKEHLDSEKKKPKMNGFNATPTVGDAIAPHPSQYAIQKLNNFEYVELWYFSPNRCKEAMKTAQSITDDTFSLAKLDDQLTIHPALAFKASRAAIPDHDLPFSIFLRAKNSFLTHTSTAKWPQAHLDALALFYWHLKNHAIQDNSELGDMVILHYASRVRLDWHDHLKRNEGFNIRIINETLMQSINEEMWNCVRSRALNPVCPGQLDPLRTTSN</sequence>
<feature type="region of interest" description="Disordered" evidence="1">
    <location>
        <begin position="72"/>
        <end position="103"/>
    </location>
</feature>
<gene>
    <name evidence="2" type="ORF">BJ212DRAFT_1257667</name>
</gene>
<evidence type="ECO:0000313" key="2">
    <source>
        <dbReference type="EMBL" id="KAG1827431.1"/>
    </source>
</evidence>